<dbReference type="RefSeq" id="WP_006963605.1">
    <property type="nucleotide sequence ID" value="NZ_CAVK010000198.1"/>
</dbReference>
<dbReference type="EMBL" id="CAVK010000198">
    <property type="protein sequence ID" value="CCW19448.1"/>
    <property type="molecule type" value="Genomic_DNA"/>
</dbReference>
<dbReference type="AlphaFoldDB" id="N1MVV8"/>
<keyword evidence="3" id="KW-1185">Reference proteome</keyword>
<comment type="caution">
    <text evidence="2">The sequence shown here is derived from an EMBL/GenBank/DDBJ whole genome shotgun (WGS) entry which is preliminary data.</text>
</comment>
<dbReference type="Proteomes" id="UP000013201">
    <property type="component" value="Unassembled WGS sequence"/>
</dbReference>
<organism evidence="2 3">
    <name type="scientific">Sphingobium indicum BiD32</name>
    <dbReference type="NCBI Taxonomy" id="1301087"/>
    <lineage>
        <taxon>Bacteria</taxon>
        <taxon>Pseudomonadati</taxon>
        <taxon>Pseudomonadota</taxon>
        <taxon>Alphaproteobacteria</taxon>
        <taxon>Sphingomonadales</taxon>
        <taxon>Sphingomonadaceae</taxon>
        <taxon>Sphingobium</taxon>
    </lineage>
</organism>
<evidence type="ECO:0000256" key="1">
    <source>
        <dbReference type="SAM" id="MobiDB-lite"/>
    </source>
</evidence>
<feature type="compositionally biased region" description="Basic and acidic residues" evidence="1">
    <location>
        <begin position="10"/>
        <end position="42"/>
    </location>
</feature>
<name>N1MVV8_9SPHN</name>
<accession>N1MVV8</accession>
<feature type="region of interest" description="Disordered" evidence="1">
    <location>
        <begin position="1"/>
        <end position="70"/>
    </location>
</feature>
<reference evidence="2 3" key="1">
    <citation type="submission" date="2013-03" db="EMBL/GenBank/DDBJ databases">
        <authorList>
            <person name="Le V."/>
        </authorList>
    </citation>
    <scope>NUCLEOTIDE SEQUENCE [LARGE SCALE GENOMIC DNA]</scope>
    <source>
        <strain evidence="2 3">BiD32</strain>
    </source>
</reference>
<evidence type="ECO:0000313" key="2">
    <source>
        <dbReference type="EMBL" id="CCW19448.1"/>
    </source>
</evidence>
<evidence type="ECO:0000313" key="3">
    <source>
        <dbReference type="Proteomes" id="UP000013201"/>
    </source>
</evidence>
<proteinExistence type="predicted"/>
<protein>
    <submittedName>
        <fullName evidence="2">Uncharacterized protein</fullName>
    </submittedName>
</protein>
<gene>
    <name evidence="2" type="ORF">EBBID32_38140</name>
</gene>
<sequence>MNEQDGVRPSSREEAGDVRESDAQDHVLSEEEKLDEGLKDSMDASDPPATSKPGDHGDPVPSSGFEEHQD</sequence>
<reference evidence="3" key="2">
    <citation type="submission" date="2013-04" db="EMBL/GenBank/DDBJ databases">
        <title>Bisphenol A degrading Sphingobium sp. strain BiD32.</title>
        <authorList>
            <person name="Nielsen J.L."/>
            <person name="Zhou N.A."/>
            <person name="Kjeldal H."/>
        </authorList>
    </citation>
    <scope>NUCLEOTIDE SEQUENCE [LARGE SCALE GENOMIC DNA]</scope>
    <source>
        <strain evidence="3">BiD32</strain>
    </source>
</reference>